<dbReference type="RefSeq" id="WP_258210849.1">
    <property type="nucleotide sequence ID" value="NZ_CP102734.1"/>
</dbReference>
<dbReference type="Proteomes" id="UP001059252">
    <property type="component" value="Chromosome"/>
</dbReference>
<name>A0ABY5RAN3_9MOLU</name>
<reference evidence="1" key="1">
    <citation type="submission" date="2022-08" db="EMBL/GenBank/DDBJ databases">
        <title>Complete genome of Mycoplasma iguanae type strain 2327.</title>
        <authorList>
            <person name="Spergser J."/>
        </authorList>
    </citation>
    <scope>NUCLEOTIDE SEQUENCE</scope>
    <source>
        <strain evidence="1">2327</strain>
    </source>
</reference>
<dbReference type="Gene3D" id="3.90.1200.10">
    <property type="match status" value="1"/>
</dbReference>
<protein>
    <submittedName>
        <fullName evidence="1">Phosphotransferase</fullName>
    </submittedName>
</protein>
<sequence>MKLELVKQIFPIKIYQQLTDIIFIYEGLHNYTFKAKFKKMDVQLRIIKAQWVNHENEIIYIKNNSNFLYVDEKGNYIKKWFDGDTLENMKITEIIARDIIKTVQKFHQQNNYKNIKIFDWHVLEIKDKKFLQFREKYKNLPLVLSHNDLRLKNMIKTDLNEIVLIDFEWIRYNFAYFDFAHLHLYCNISKKIILKYTQLDAQILNDFIYMVSVFNKHWTENNNQTL</sequence>
<dbReference type="SUPFAM" id="SSF56112">
    <property type="entry name" value="Protein kinase-like (PK-like)"/>
    <property type="match status" value="1"/>
</dbReference>
<dbReference type="Pfam" id="PF01633">
    <property type="entry name" value="Choline_kinase"/>
    <property type="match status" value="1"/>
</dbReference>
<evidence type="ECO:0000313" key="1">
    <source>
        <dbReference type="EMBL" id="UVD81675.1"/>
    </source>
</evidence>
<gene>
    <name evidence="1" type="ORF">NV226_03040</name>
</gene>
<dbReference type="InterPro" id="IPR011009">
    <property type="entry name" value="Kinase-like_dom_sf"/>
</dbReference>
<evidence type="ECO:0000313" key="2">
    <source>
        <dbReference type="Proteomes" id="UP001059252"/>
    </source>
</evidence>
<accession>A0ABY5RAN3</accession>
<organism evidence="1 2">
    <name type="scientific">Mycoplasma iguanae</name>
    <dbReference type="NCBI Taxonomy" id="292461"/>
    <lineage>
        <taxon>Bacteria</taxon>
        <taxon>Bacillati</taxon>
        <taxon>Mycoplasmatota</taxon>
        <taxon>Mollicutes</taxon>
        <taxon>Mycoplasmataceae</taxon>
        <taxon>Mycoplasma</taxon>
    </lineage>
</organism>
<keyword evidence="2" id="KW-1185">Reference proteome</keyword>
<proteinExistence type="predicted"/>
<dbReference type="EMBL" id="CP102734">
    <property type="protein sequence ID" value="UVD81675.1"/>
    <property type="molecule type" value="Genomic_DNA"/>
</dbReference>